<proteinExistence type="predicted"/>
<organism evidence="1 3">
    <name type="scientific">Rhizophagus clarus</name>
    <dbReference type="NCBI Taxonomy" id="94130"/>
    <lineage>
        <taxon>Eukaryota</taxon>
        <taxon>Fungi</taxon>
        <taxon>Fungi incertae sedis</taxon>
        <taxon>Mucoromycota</taxon>
        <taxon>Glomeromycotina</taxon>
        <taxon>Glomeromycetes</taxon>
        <taxon>Glomerales</taxon>
        <taxon>Glomeraceae</taxon>
        <taxon>Rhizophagus</taxon>
    </lineage>
</organism>
<gene>
    <name evidence="2" type="ORF">RCL2_001200400</name>
    <name evidence="1" type="ORF">RclHR1_04190017</name>
</gene>
<name>A0A2Z6RK54_9GLOM</name>
<accession>A0A2Z6RK54</accession>
<evidence type="ECO:0000313" key="3">
    <source>
        <dbReference type="Proteomes" id="UP000247702"/>
    </source>
</evidence>
<sequence>MPRLNRDILYLIFEELQDDKKTLHSCLTVNKVWCEIIIPILWKNPWKHLKGNKLEKKLFLNIIISHLSDVSDNNLKSQGVYPLKNFHQKPLFDYISFCRYLNLNILDETIDTDDNIDNKSVFTIVRREILNLFINENTILTHLHIPRQFDYPIHLIPGANLCFSKLEFLSCNANINDNILIGLTELCKPIKELELIVEKNNNNYGIIKLIEITKRLLNIRILTTRYTRHDESFYKILEDSLIKHSNSIRDFKITKKPITKIISSFVNLNKIDLKVTGVTNKTTWDCLENLSLPYLQILKAKGVPIKVLTNLIENTKGSLIKIKIDWTSNNEVDNKIIIRTIYQNCLKLEYLKLLFRSNNILELENLLINCQYLNGLHIIVDNSFLWGGDLFDWNYLFEVLIRSSPTGLFKFKFHFEEPPKLESLKLFLDNWKNRHFMLLQTIDASYLYDDWDKYHDMIEKYKALGIVKKYNHIGYY</sequence>
<keyword evidence="3" id="KW-1185">Reference proteome</keyword>
<dbReference type="AlphaFoldDB" id="A0A2Z6RK54"/>
<dbReference type="Proteomes" id="UP000247702">
    <property type="component" value="Unassembled WGS sequence"/>
</dbReference>
<evidence type="ECO:0000313" key="2">
    <source>
        <dbReference type="EMBL" id="GES84917.1"/>
    </source>
</evidence>
<reference evidence="1 3" key="1">
    <citation type="submission" date="2017-11" db="EMBL/GenBank/DDBJ databases">
        <title>The genome of Rhizophagus clarus HR1 reveals common genetic basis of auxotrophy among arbuscular mycorrhizal fungi.</title>
        <authorList>
            <person name="Kobayashi Y."/>
        </authorList>
    </citation>
    <scope>NUCLEOTIDE SEQUENCE [LARGE SCALE GENOMIC DNA]</scope>
    <source>
        <strain evidence="1 3">HR1</strain>
    </source>
</reference>
<dbReference type="Proteomes" id="UP000615446">
    <property type="component" value="Unassembled WGS sequence"/>
</dbReference>
<evidence type="ECO:0008006" key="4">
    <source>
        <dbReference type="Google" id="ProtNLM"/>
    </source>
</evidence>
<dbReference type="EMBL" id="BLAL01000087">
    <property type="protein sequence ID" value="GES84917.1"/>
    <property type="molecule type" value="Genomic_DNA"/>
</dbReference>
<dbReference type="EMBL" id="BEXD01003546">
    <property type="protein sequence ID" value="GBC01433.1"/>
    <property type="molecule type" value="Genomic_DNA"/>
</dbReference>
<evidence type="ECO:0000313" key="1">
    <source>
        <dbReference type="EMBL" id="GBC01433.1"/>
    </source>
</evidence>
<reference evidence="2" key="2">
    <citation type="submission" date="2019-10" db="EMBL/GenBank/DDBJ databases">
        <title>Conservation and host-specific expression of non-tandemly repeated heterogenous ribosome RNA gene in arbuscular mycorrhizal fungi.</title>
        <authorList>
            <person name="Maeda T."/>
            <person name="Kobayashi Y."/>
            <person name="Nakagawa T."/>
            <person name="Ezawa T."/>
            <person name="Yamaguchi K."/>
            <person name="Bino T."/>
            <person name="Nishimoto Y."/>
            <person name="Shigenobu S."/>
            <person name="Kawaguchi M."/>
        </authorList>
    </citation>
    <scope>NUCLEOTIDE SEQUENCE</scope>
    <source>
        <strain evidence="2">HR1</strain>
    </source>
</reference>
<protein>
    <recommendedName>
        <fullName evidence="4">F-box domain-containing protein</fullName>
    </recommendedName>
</protein>
<dbReference type="OrthoDB" id="2351793at2759"/>
<comment type="caution">
    <text evidence="1">The sequence shown here is derived from an EMBL/GenBank/DDBJ whole genome shotgun (WGS) entry which is preliminary data.</text>
</comment>